<evidence type="ECO:0000313" key="2">
    <source>
        <dbReference type="Proteomes" id="UP000318528"/>
    </source>
</evidence>
<sequence length="115" mass="13657">MEDNPKRINTMAEILKANCKICNYKTSFKYGGGRFDFQTNNPVPVYDKTTEELKSVNYMLEEDNPDYIFYTDEQLKGDNEGKYIFQNFDLKLNQVNNYCPKCKNYSLDFRSYIFC</sequence>
<protein>
    <submittedName>
        <fullName evidence="1">Uncharacterized protein</fullName>
    </submittedName>
</protein>
<accession>A0ABY3CLC5</accession>
<proteinExistence type="predicted"/>
<dbReference type="EMBL" id="VJZN01000011">
    <property type="protein sequence ID" value="TRX06554.1"/>
    <property type="molecule type" value="Genomic_DNA"/>
</dbReference>
<name>A0ABY3CLC5_9FLAO</name>
<dbReference type="RefSeq" id="WP_143387087.1">
    <property type="nucleotide sequence ID" value="NZ_VJZM01000010.1"/>
</dbReference>
<evidence type="ECO:0000313" key="1">
    <source>
        <dbReference type="EMBL" id="TRX06554.1"/>
    </source>
</evidence>
<dbReference type="Proteomes" id="UP000318528">
    <property type="component" value="Unassembled WGS sequence"/>
</dbReference>
<comment type="caution">
    <text evidence="1">The sequence shown here is derived from an EMBL/GenBank/DDBJ whole genome shotgun (WGS) entry which is preliminary data.</text>
</comment>
<gene>
    <name evidence="1" type="ORF">FNW12_08140</name>
</gene>
<organism evidence="1 2">
    <name type="scientific">Flavobacterium gawalongense</name>
    <dbReference type="NCBI Taxonomy" id="2594432"/>
    <lineage>
        <taxon>Bacteria</taxon>
        <taxon>Pseudomonadati</taxon>
        <taxon>Bacteroidota</taxon>
        <taxon>Flavobacteriia</taxon>
        <taxon>Flavobacteriales</taxon>
        <taxon>Flavobacteriaceae</taxon>
        <taxon>Flavobacterium</taxon>
    </lineage>
</organism>
<keyword evidence="2" id="KW-1185">Reference proteome</keyword>
<reference evidence="1 2" key="1">
    <citation type="submission" date="2019-07" db="EMBL/GenBank/DDBJ databases">
        <title>Novel species of Flavobacterium.</title>
        <authorList>
            <person name="Liu Q."/>
            <person name="Xin Y.-H."/>
        </authorList>
    </citation>
    <scope>NUCLEOTIDE SEQUENCE [LARGE SCALE GENOMIC DNA]</scope>
    <source>
        <strain evidence="1 2">GSP39</strain>
    </source>
</reference>